<evidence type="ECO:0000313" key="3">
    <source>
        <dbReference type="Proteomes" id="UP000324233"/>
    </source>
</evidence>
<dbReference type="EMBL" id="CP042997">
    <property type="protein sequence ID" value="QEH32589.1"/>
    <property type="molecule type" value="Genomic_DNA"/>
</dbReference>
<reference evidence="2 3" key="1">
    <citation type="submission" date="2019-08" db="EMBL/GenBank/DDBJ databases">
        <title>Deep-cultivation of Planctomycetes and their phenomic and genomic characterization uncovers novel biology.</title>
        <authorList>
            <person name="Wiegand S."/>
            <person name="Jogler M."/>
            <person name="Boedeker C."/>
            <person name="Pinto D."/>
            <person name="Vollmers J."/>
            <person name="Rivas-Marin E."/>
            <person name="Kohn T."/>
            <person name="Peeters S.H."/>
            <person name="Heuer A."/>
            <person name="Rast P."/>
            <person name="Oberbeckmann S."/>
            <person name="Bunk B."/>
            <person name="Jeske O."/>
            <person name="Meyerdierks A."/>
            <person name="Storesund J.E."/>
            <person name="Kallscheuer N."/>
            <person name="Luecker S."/>
            <person name="Lage O.M."/>
            <person name="Pohl T."/>
            <person name="Merkel B.J."/>
            <person name="Hornburger P."/>
            <person name="Mueller R.-W."/>
            <person name="Bruemmer F."/>
            <person name="Labrenz M."/>
            <person name="Spormann A.M."/>
            <person name="Op den Camp H."/>
            <person name="Overmann J."/>
            <person name="Amann R."/>
            <person name="Jetten M.S.M."/>
            <person name="Mascher T."/>
            <person name="Medema M.H."/>
            <person name="Devos D.P."/>
            <person name="Kaster A.-K."/>
            <person name="Ovreas L."/>
            <person name="Rohde M."/>
            <person name="Galperin M.Y."/>
            <person name="Jogler C."/>
        </authorList>
    </citation>
    <scope>NUCLEOTIDE SEQUENCE [LARGE SCALE GENOMIC DNA]</scope>
    <source>
        <strain evidence="2 3">OJF2</strain>
    </source>
</reference>
<dbReference type="AlphaFoldDB" id="A0A5B9VWV7"/>
<dbReference type="KEGG" id="agv:OJF2_10660"/>
<dbReference type="Gene3D" id="3.40.50.410">
    <property type="entry name" value="von Willebrand factor, type A domain"/>
    <property type="match status" value="1"/>
</dbReference>
<keyword evidence="3" id="KW-1185">Reference proteome</keyword>
<name>A0A5B9VWV7_9BACT</name>
<proteinExistence type="predicted"/>
<sequence>MFPERRQRSFLDTRVLSRLSGFPLFARTPMLGSVSGRHPSPHRGSSVEFAEYRKYVPGDDLRRLDWRAYGRSDRFYVKEFEADTNLRCCLVLDTSGSMGYGSKEVTKIEYARRLAGGIAHLAIQQGDAAGVACVAGGIVRNLPPRRNPAHLSSLYDVLEQAQPKGETRIDEVLHELAETVRQRAFVVILSDLFIEPRRLAGGFQHLRFRRHDVAVFHLLDPKELSFDFRRPTRFLDMEGGPALFADPSEIAERYRKAIGGYLDDLKQVMLESAVDYHRVGIDEDYEQTLMRFLIGRARGKGAR</sequence>
<accession>A0A5B9VWV7</accession>
<dbReference type="OrthoDB" id="9780819at2"/>
<dbReference type="PANTHER" id="PTHR33608">
    <property type="entry name" value="BLL2464 PROTEIN"/>
    <property type="match status" value="1"/>
</dbReference>
<protein>
    <recommendedName>
        <fullName evidence="1">DUF58 domain-containing protein</fullName>
    </recommendedName>
</protein>
<gene>
    <name evidence="2" type="ORF">OJF2_10660</name>
</gene>
<dbReference type="InterPro" id="IPR036465">
    <property type="entry name" value="vWFA_dom_sf"/>
</dbReference>
<dbReference type="RefSeq" id="WP_148591888.1">
    <property type="nucleotide sequence ID" value="NZ_CP042997.1"/>
</dbReference>
<dbReference type="Proteomes" id="UP000324233">
    <property type="component" value="Chromosome"/>
</dbReference>
<evidence type="ECO:0000259" key="1">
    <source>
        <dbReference type="Pfam" id="PF01882"/>
    </source>
</evidence>
<dbReference type="InterPro" id="IPR002881">
    <property type="entry name" value="DUF58"/>
</dbReference>
<dbReference type="PANTHER" id="PTHR33608:SF7">
    <property type="entry name" value="DUF58 DOMAIN-CONTAINING PROTEIN"/>
    <property type="match status" value="1"/>
</dbReference>
<evidence type="ECO:0000313" key="2">
    <source>
        <dbReference type="EMBL" id="QEH32589.1"/>
    </source>
</evidence>
<feature type="domain" description="DUF58" evidence="1">
    <location>
        <begin position="51"/>
        <end position="244"/>
    </location>
</feature>
<dbReference type="SUPFAM" id="SSF53300">
    <property type="entry name" value="vWA-like"/>
    <property type="match status" value="1"/>
</dbReference>
<organism evidence="2 3">
    <name type="scientific">Aquisphaera giovannonii</name>
    <dbReference type="NCBI Taxonomy" id="406548"/>
    <lineage>
        <taxon>Bacteria</taxon>
        <taxon>Pseudomonadati</taxon>
        <taxon>Planctomycetota</taxon>
        <taxon>Planctomycetia</taxon>
        <taxon>Isosphaerales</taxon>
        <taxon>Isosphaeraceae</taxon>
        <taxon>Aquisphaera</taxon>
    </lineage>
</organism>
<dbReference type="Pfam" id="PF01882">
    <property type="entry name" value="DUF58"/>
    <property type="match status" value="1"/>
</dbReference>